<dbReference type="PROSITE" id="PS50929">
    <property type="entry name" value="ABC_TM1F"/>
    <property type="match status" value="1"/>
</dbReference>
<evidence type="ECO:0000256" key="6">
    <source>
        <dbReference type="ARBA" id="ARBA00022840"/>
    </source>
</evidence>
<sequence>MDHTEKHKRGAFSYLFEWAAPYRGKCALSVVTATLGVLCAVVPYFCVSKIVTLLIAGERSLSPYLFWVVAAALFWAGNYLFHSISTTISHGAAFAVIADTRRRMCEKLARLSMGKVLARPSGVTKNIIVERLDGIEPTLAHVVPEMTSKLLAPVAILIYVFILDWRVALWSLLTFPIGMLAMMGMRVGYEEKYSRYVKSGKNLNAVAVEYINGIEVIKTFSQTAKTYKKFTDAAHESAHSAIDWMKDTQIFFSLGMVVIPSVLVSVLPACVLFYLQGTLPVNEIVVIVVLCLGMMPPLIGAMSYSDDLAKIGTIVGEINSILEDEELRRPETNVQLDRFDIEGKAVRFSYKDTEVLHSVDFFFREGTVNALVGPSGSGKSTLARLIASMWDVTGGSITIGGVDVRDIPLRQLNEMIAYVSQDNFLFNETVRENLRKGRPGATDAEVEASARASGCHEFIMQLEKGYDTMVGSAGGHLSGGERQRLSIARAMLKDAPIVILDEATAYTDPENEAVIQNAVARLVRGKTLIVVAHRLSTITDSDQIVMVRDGHIEAAGTHETLLEDCTLYRHLWETHIGSKDAVEVK</sequence>
<dbReference type="PANTHER" id="PTHR24221:SF397">
    <property type="entry name" value="ABC TRANSPORTER, ATP-BINDING TRANSMEMBRANE PROTEIN"/>
    <property type="match status" value="1"/>
</dbReference>
<evidence type="ECO:0000259" key="10">
    <source>
        <dbReference type="PROSITE" id="PS50893"/>
    </source>
</evidence>
<evidence type="ECO:0000313" key="12">
    <source>
        <dbReference type="EMBL" id="SHH88034.1"/>
    </source>
</evidence>
<dbReference type="RefSeq" id="WP_073076948.1">
    <property type="nucleotide sequence ID" value="NZ_FQXV01000003.1"/>
</dbReference>
<feature type="transmembrane region" description="Helical" evidence="9">
    <location>
        <begin position="281"/>
        <end position="301"/>
    </location>
</feature>
<keyword evidence="5" id="KW-0547">Nucleotide-binding</keyword>
<dbReference type="InterPro" id="IPR017871">
    <property type="entry name" value="ABC_transporter-like_CS"/>
</dbReference>
<evidence type="ECO:0000256" key="5">
    <source>
        <dbReference type="ARBA" id="ARBA00022741"/>
    </source>
</evidence>
<dbReference type="SUPFAM" id="SSF90123">
    <property type="entry name" value="ABC transporter transmembrane region"/>
    <property type="match status" value="1"/>
</dbReference>
<keyword evidence="6 12" id="KW-0067">ATP-binding</keyword>
<dbReference type="GO" id="GO:0016887">
    <property type="term" value="F:ATP hydrolysis activity"/>
    <property type="evidence" value="ECO:0007669"/>
    <property type="project" value="InterPro"/>
</dbReference>
<dbReference type="InterPro" id="IPR039421">
    <property type="entry name" value="Type_1_exporter"/>
</dbReference>
<evidence type="ECO:0000256" key="3">
    <source>
        <dbReference type="ARBA" id="ARBA00022475"/>
    </source>
</evidence>
<evidence type="ECO:0000256" key="9">
    <source>
        <dbReference type="SAM" id="Phobius"/>
    </source>
</evidence>
<dbReference type="GO" id="GO:0005524">
    <property type="term" value="F:ATP binding"/>
    <property type="evidence" value="ECO:0007669"/>
    <property type="project" value="UniProtKB-KW"/>
</dbReference>
<dbReference type="OrthoDB" id="9762778at2"/>
<comment type="subcellular location">
    <subcellularLocation>
        <location evidence="1">Cell membrane</location>
        <topology evidence="1">Multi-pass membrane protein</topology>
    </subcellularLocation>
</comment>
<dbReference type="SUPFAM" id="SSF52540">
    <property type="entry name" value="P-loop containing nucleoside triphosphate hydrolases"/>
    <property type="match status" value="1"/>
</dbReference>
<dbReference type="GO" id="GO:0034040">
    <property type="term" value="F:ATPase-coupled lipid transmembrane transporter activity"/>
    <property type="evidence" value="ECO:0007669"/>
    <property type="project" value="TreeGrafter"/>
</dbReference>
<feature type="domain" description="ABC transporter" evidence="10">
    <location>
        <begin position="341"/>
        <end position="574"/>
    </location>
</feature>
<dbReference type="Pfam" id="PF00005">
    <property type="entry name" value="ABC_tran"/>
    <property type="match status" value="1"/>
</dbReference>
<dbReference type="Proteomes" id="UP000183995">
    <property type="component" value="Unassembled WGS sequence"/>
</dbReference>
<dbReference type="InterPro" id="IPR003439">
    <property type="entry name" value="ABC_transporter-like_ATP-bd"/>
</dbReference>
<dbReference type="InterPro" id="IPR011527">
    <property type="entry name" value="ABC1_TM_dom"/>
</dbReference>
<evidence type="ECO:0000256" key="4">
    <source>
        <dbReference type="ARBA" id="ARBA00022692"/>
    </source>
</evidence>
<keyword evidence="8 9" id="KW-0472">Membrane</keyword>
<keyword evidence="3" id="KW-1003">Cell membrane</keyword>
<protein>
    <submittedName>
        <fullName evidence="12">ATP-binding cassette, subfamily B</fullName>
    </submittedName>
</protein>
<dbReference type="PROSITE" id="PS50893">
    <property type="entry name" value="ABC_TRANSPORTER_2"/>
    <property type="match status" value="1"/>
</dbReference>
<dbReference type="InterPro" id="IPR036640">
    <property type="entry name" value="ABC1_TM_sf"/>
</dbReference>
<dbReference type="STRING" id="1123282.SAMN02745823_01332"/>
<dbReference type="SMART" id="SM00382">
    <property type="entry name" value="AAA"/>
    <property type="match status" value="1"/>
</dbReference>
<dbReference type="InterPro" id="IPR027417">
    <property type="entry name" value="P-loop_NTPase"/>
</dbReference>
<feature type="transmembrane region" description="Helical" evidence="9">
    <location>
        <begin position="168"/>
        <end position="189"/>
    </location>
</feature>
<dbReference type="Gene3D" id="1.20.1560.10">
    <property type="entry name" value="ABC transporter type 1, transmembrane domain"/>
    <property type="match status" value="1"/>
</dbReference>
<evidence type="ECO:0000256" key="1">
    <source>
        <dbReference type="ARBA" id="ARBA00004651"/>
    </source>
</evidence>
<evidence type="ECO:0000256" key="8">
    <source>
        <dbReference type="ARBA" id="ARBA00023136"/>
    </source>
</evidence>
<feature type="domain" description="ABC transmembrane type-1" evidence="11">
    <location>
        <begin position="27"/>
        <end position="310"/>
    </location>
</feature>
<name>A0A1M5WLJ6_9FIRM</name>
<accession>A0A1M5WLJ6</accession>
<evidence type="ECO:0000313" key="13">
    <source>
        <dbReference type="Proteomes" id="UP000183995"/>
    </source>
</evidence>
<feature type="transmembrane region" description="Helical" evidence="9">
    <location>
        <begin position="250"/>
        <end position="275"/>
    </location>
</feature>
<dbReference type="FunFam" id="3.40.50.300:FF:000221">
    <property type="entry name" value="Multidrug ABC transporter ATP-binding protein"/>
    <property type="match status" value="1"/>
</dbReference>
<reference evidence="12 13" key="1">
    <citation type="submission" date="2016-11" db="EMBL/GenBank/DDBJ databases">
        <authorList>
            <person name="Jaros S."/>
            <person name="Januszkiewicz K."/>
            <person name="Wedrychowicz H."/>
        </authorList>
    </citation>
    <scope>NUCLEOTIDE SEQUENCE [LARGE SCALE GENOMIC DNA]</scope>
    <source>
        <strain evidence="12 13">DSM 10068</strain>
    </source>
</reference>
<keyword evidence="4 9" id="KW-0812">Transmembrane</keyword>
<evidence type="ECO:0000256" key="2">
    <source>
        <dbReference type="ARBA" id="ARBA00022448"/>
    </source>
</evidence>
<evidence type="ECO:0000259" key="11">
    <source>
        <dbReference type="PROSITE" id="PS50929"/>
    </source>
</evidence>
<keyword evidence="13" id="KW-1185">Reference proteome</keyword>
<dbReference type="PANTHER" id="PTHR24221">
    <property type="entry name" value="ATP-BINDING CASSETTE SUB-FAMILY B"/>
    <property type="match status" value="1"/>
</dbReference>
<dbReference type="GO" id="GO:0005886">
    <property type="term" value="C:plasma membrane"/>
    <property type="evidence" value="ECO:0007669"/>
    <property type="project" value="UniProtKB-SubCell"/>
</dbReference>
<dbReference type="GO" id="GO:0140359">
    <property type="term" value="F:ABC-type transporter activity"/>
    <property type="evidence" value="ECO:0007669"/>
    <property type="project" value="InterPro"/>
</dbReference>
<dbReference type="AlphaFoldDB" id="A0A1M5WLJ6"/>
<proteinExistence type="predicted"/>
<keyword evidence="7 9" id="KW-1133">Transmembrane helix</keyword>
<gene>
    <name evidence="12" type="ORF">SAMN02745823_01332</name>
</gene>
<dbReference type="InterPro" id="IPR003593">
    <property type="entry name" value="AAA+_ATPase"/>
</dbReference>
<dbReference type="PROSITE" id="PS00211">
    <property type="entry name" value="ABC_TRANSPORTER_1"/>
    <property type="match status" value="1"/>
</dbReference>
<organism evidence="12 13">
    <name type="scientific">Sporobacter termitidis DSM 10068</name>
    <dbReference type="NCBI Taxonomy" id="1123282"/>
    <lineage>
        <taxon>Bacteria</taxon>
        <taxon>Bacillati</taxon>
        <taxon>Bacillota</taxon>
        <taxon>Clostridia</taxon>
        <taxon>Eubacteriales</taxon>
        <taxon>Oscillospiraceae</taxon>
        <taxon>Sporobacter</taxon>
    </lineage>
</organism>
<dbReference type="Pfam" id="PF00664">
    <property type="entry name" value="ABC_membrane"/>
    <property type="match status" value="1"/>
</dbReference>
<dbReference type="Gene3D" id="3.40.50.300">
    <property type="entry name" value="P-loop containing nucleotide triphosphate hydrolases"/>
    <property type="match status" value="1"/>
</dbReference>
<keyword evidence="2" id="KW-0813">Transport</keyword>
<evidence type="ECO:0000256" key="7">
    <source>
        <dbReference type="ARBA" id="ARBA00022989"/>
    </source>
</evidence>
<dbReference type="EMBL" id="FQXV01000003">
    <property type="protein sequence ID" value="SHH88034.1"/>
    <property type="molecule type" value="Genomic_DNA"/>
</dbReference>